<dbReference type="PATRIC" id="fig|271065.3.peg.2791"/>
<evidence type="ECO:0000259" key="2">
    <source>
        <dbReference type="Pfam" id="PF13439"/>
    </source>
</evidence>
<dbReference type="HOGENOM" id="CLU_032377_0_0_6"/>
<evidence type="ECO:0000313" key="3">
    <source>
        <dbReference type="EMBL" id="CCE24392.1"/>
    </source>
</evidence>
<reference evidence="4" key="1">
    <citation type="journal article" date="2012" name="J. Bacteriol.">
        <title>Genome sequence of the haloalkaliphilic methanotrophic bacterium Methylomicrobium alcaliphilum 20Z.</title>
        <authorList>
            <person name="Vuilleumier S."/>
            <person name="Khmelenina V.N."/>
            <person name="Bringel F."/>
            <person name="Reshetnikov A.S."/>
            <person name="Lajus A."/>
            <person name="Mangenot S."/>
            <person name="Rouy Z."/>
            <person name="Op den Camp H.J."/>
            <person name="Jetten M.S."/>
            <person name="Dispirito A.A."/>
            <person name="Dunfield P."/>
            <person name="Klotz M.G."/>
            <person name="Semrau J.D."/>
            <person name="Stein L.Y."/>
            <person name="Barbe V."/>
            <person name="Medigue C."/>
            <person name="Trotsenko Y.A."/>
            <person name="Kalyuzhnaya M.G."/>
        </authorList>
    </citation>
    <scope>NUCLEOTIDE SEQUENCE [LARGE SCALE GENOMIC DNA]</scope>
    <source>
        <strain evidence="4">DSM 19304 / NCIMB 14124 / VKM B-2133 / 20Z</strain>
    </source>
</reference>
<keyword evidence="4" id="KW-1185">Reference proteome</keyword>
<dbReference type="Pfam" id="PF00534">
    <property type="entry name" value="Glycos_transf_1"/>
    <property type="match status" value="1"/>
</dbReference>
<organism evidence="3 4">
    <name type="scientific">Methylotuvimicrobium alcaliphilum (strain DSM 19304 / NCIMB 14124 / VKM B-2133 / 20Z)</name>
    <name type="common">Methylomicrobium alcaliphilum</name>
    <dbReference type="NCBI Taxonomy" id="1091494"/>
    <lineage>
        <taxon>Bacteria</taxon>
        <taxon>Pseudomonadati</taxon>
        <taxon>Pseudomonadota</taxon>
        <taxon>Gammaproteobacteria</taxon>
        <taxon>Methylococcales</taxon>
        <taxon>Methylococcaceae</taxon>
        <taxon>Methylotuvimicrobium</taxon>
    </lineage>
</organism>
<dbReference type="Pfam" id="PF13439">
    <property type="entry name" value="Glyco_transf_4"/>
    <property type="match status" value="1"/>
</dbReference>
<dbReference type="RefSeq" id="WP_014149158.1">
    <property type="nucleotide sequence ID" value="NC_016112.1"/>
</dbReference>
<gene>
    <name evidence="3" type="ordered locus">MEALZ_2718</name>
</gene>
<evidence type="ECO:0008006" key="5">
    <source>
        <dbReference type="Google" id="ProtNLM"/>
    </source>
</evidence>
<accession>G4SYU5</accession>
<dbReference type="AlphaFoldDB" id="G4SYU5"/>
<dbReference type="InterPro" id="IPR028098">
    <property type="entry name" value="Glyco_trans_4-like_N"/>
</dbReference>
<dbReference type="GO" id="GO:0016757">
    <property type="term" value="F:glycosyltransferase activity"/>
    <property type="evidence" value="ECO:0007669"/>
    <property type="project" value="InterPro"/>
</dbReference>
<dbReference type="KEGG" id="mah:MEALZ_2718"/>
<sequence length="466" mass="53715">MNEITDNKVLIIAGEFPPIKTIGRIRTAKFVQHIKTLGWTPIVLTLGINKENHDTSLDGEIPPDVKIYRVDKPDLEKILVKKIKKLLKKETTNDLAGKKTISQNSITLANSAPTKSKKLLDWPIQLFKNTLKYLVYIPDDFNLWAMKAEQTAEQILKEHKIDLIYTSLPPFSACHIGYKIKKKYHIPWVVDYRDLWHGDVLREWVPIIRQKLELQLEKFYMRQADVIISVSKQKTEFLKKLHPKSKAKWETITNGYDTEIFEPLLSKSRQTDKYINFVYTGRLFKNRRGYAFAEALGQLCKENPNLKDEVKVHILGGVSPEIQNRYNELLNEYDIVDMYNFTGDISYQKAMEAQVNADYLLLIVDTGTTSDGVIPGKLFEYIASRRPIFALTDPGATQEIIENAHVGVVVPAESVEECKLKLNELLKTSPPEKLEANETYLMQFDRKKLSEKLVLIFNNIYKSYFG</sequence>
<dbReference type="SUPFAM" id="SSF53756">
    <property type="entry name" value="UDP-Glycosyltransferase/glycogen phosphorylase"/>
    <property type="match status" value="1"/>
</dbReference>
<protein>
    <recommendedName>
        <fullName evidence="5">Glycosyltransferase subfamily 4-like N-terminal domain-containing protein</fullName>
    </recommendedName>
</protein>
<dbReference type="InterPro" id="IPR001296">
    <property type="entry name" value="Glyco_trans_1"/>
</dbReference>
<evidence type="ECO:0000259" key="1">
    <source>
        <dbReference type="Pfam" id="PF00534"/>
    </source>
</evidence>
<dbReference type="GO" id="GO:1901135">
    <property type="term" value="P:carbohydrate derivative metabolic process"/>
    <property type="evidence" value="ECO:0007669"/>
    <property type="project" value="UniProtKB-ARBA"/>
</dbReference>
<dbReference type="Gene3D" id="3.40.50.2000">
    <property type="entry name" value="Glycogen Phosphorylase B"/>
    <property type="match status" value="2"/>
</dbReference>
<dbReference type="Proteomes" id="UP000008315">
    <property type="component" value="Chromosome"/>
</dbReference>
<proteinExistence type="predicted"/>
<feature type="domain" description="Glycosyltransferase subfamily 4-like N-terminal" evidence="2">
    <location>
        <begin position="134"/>
        <end position="259"/>
    </location>
</feature>
<dbReference type="PANTHER" id="PTHR12526">
    <property type="entry name" value="GLYCOSYLTRANSFERASE"/>
    <property type="match status" value="1"/>
</dbReference>
<evidence type="ECO:0000313" key="4">
    <source>
        <dbReference type="Proteomes" id="UP000008315"/>
    </source>
</evidence>
<feature type="domain" description="Glycosyl transferase family 1" evidence="1">
    <location>
        <begin position="268"/>
        <end position="429"/>
    </location>
</feature>
<dbReference type="EMBL" id="FO082060">
    <property type="protein sequence ID" value="CCE24392.1"/>
    <property type="molecule type" value="Genomic_DNA"/>
</dbReference>
<name>G4SYU5_META2</name>
<dbReference type="STRING" id="1091494.MEALZ_2718"/>